<dbReference type="Pfam" id="PF03476">
    <property type="entry name" value="MOSC_N"/>
    <property type="match status" value="1"/>
</dbReference>
<gene>
    <name evidence="2" type="ORF">CYL18_01485</name>
</gene>
<dbReference type="AlphaFoldDB" id="A0A2S7N3N2"/>
<dbReference type="GO" id="GO:0030151">
    <property type="term" value="F:molybdenum ion binding"/>
    <property type="evidence" value="ECO:0007669"/>
    <property type="project" value="InterPro"/>
</dbReference>
<evidence type="ECO:0000313" key="2">
    <source>
        <dbReference type="EMBL" id="PQD96595.1"/>
    </source>
</evidence>
<dbReference type="RefSeq" id="WP_104847692.1">
    <property type="nucleotide sequence ID" value="NZ_PKOZ01000001.1"/>
</dbReference>
<dbReference type="InterPro" id="IPR011037">
    <property type="entry name" value="Pyrv_Knase-like_insert_dom_sf"/>
</dbReference>
<dbReference type="Proteomes" id="UP000239663">
    <property type="component" value="Unassembled WGS sequence"/>
</dbReference>
<evidence type="ECO:0000313" key="3">
    <source>
        <dbReference type="Proteomes" id="UP000239663"/>
    </source>
</evidence>
<dbReference type="Pfam" id="PF03473">
    <property type="entry name" value="MOSC"/>
    <property type="match status" value="1"/>
</dbReference>
<comment type="caution">
    <text evidence="2">The sequence shown here is derived from an EMBL/GenBank/DDBJ whole genome shotgun (WGS) entry which is preliminary data.</text>
</comment>
<protein>
    <submittedName>
        <fullName evidence="2">MOSC domain-containing protein</fullName>
    </submittedName>
</protein>
<dbReference type="PROSITE" id="PS51340">
    <property type="entry name" value="MOSC"/>
    <property type="match status" value="1"/>
</dbReference>
<dbReference type="Gene3D" id="2.40.33.20">
    <property type="entry name" value="PK beta-barrel domain-like"/>
    <property type="match status" value="1"/>
</dbReference>
<dbReference type="InterPro" id="IPR005302">
    <property type="entry name" value="MoCF_Sase_C"/>
</dbReference>
<feature type="domain" description="MOSC" evidence="1">
    <location>
        <begin position="69"/>
        <end position="240"/>
    </location>
</feature>
<dbReference type="GO" id="GO:0003824">
    <property type="term" value="F:catalytic activity"/>
    <property type="evidence" value="ECO:0007669"/>
    <property type="project" value="InterPro"/>
</dbReference>
<dbReference type="PANTHER" id="PTHR36930">
    <property type="entry name" value="METAL-SULFUR CLUSTER BIOSYNTHESIS PROTEINS YUAD-RELATED"/>
    <property type="match status" value="1"/>
</dbReference>
<dbReference type="GO" id="GO:0030170">
    <property type="term" value="F:pyridoxal phosphate binding"/>
    <property type="evidence" value="ECO:0007669"/>
    <property type="project" value="InterPro"/>
</dbReference>
<reference evidence="2 3" key="1">
    <citation type="submission" date="2017-12" db="EMBL/GenBank/DDBJ databases">
        <title>Taxonomic description and draft genome of Pradoshia cofamensis Gen. nov., sp. nov., a thermotolerant bacillale isolated from anterior gut of earthworm Eisenia fetida.</title>
        <authorList>
            <person name="Saha T."/>
            <person name="Chakraborty R."/>
        </authorList>
    </citation>
    <scope>NUCLEOTIDE SEQUENCE [LARGE SCALE GENOMIC DNA]</scope>
    <source>
        <strain evidence="2 3">EAG3</strain>
    </source>
</reference>
<dbReference type="PANTHER" id="PTHR36930:SF1">
    <property type="entry name" value="MOSC DOMAIN-CONTAINING PROTEIN"/>
    <property type="match status" value="1"/>
</dbReference>
<evidence type="ECO:0000259" key="1">
    <source>
        <dbReference type="PROSITE" id="PS51340"/>
    </source>
</evidence>
<proteinExistence type="predicted"/>
<dbReference type="EMBL" id="PKOZ01000001">
    <property type="protein sequence ID" value="PQD96595.1"/>
    <property type="molecule type" value="Genomic_DNA"/>
</dbReference>
<name>A0A2S7N3N2_9BACI</name>
<accession>A0A2S7N3N2</accession>
<dbReference type="InterPro" id="IPR005303">
    <property type="entry name" value="MOCOS_middle"/>
</dbReference>
<dbReference type="OrthoDB" id="581532at2"/>
<keyword evidence="3" id="KW-1185">Reference proteome</keyword>
<sequence>MLVGHVKELIRHPVKSFTGEHVNETSIMSYGLYGDRSHAYLDQTRPSKFLTITQAPQMAAFKASFTGPDRLDAYPDISVLSPDGRRMKWDDPCLLRELESISGRQISPITYTPECVPIGPLEEDHLLIVTDASIQSLSDEWGHPVDYRRFRPNLVLELLDNEAYAEETWIGKRLLIGDTIELSINNPCERCMIITVDPSTGTADASLLKLIAKTRQNHFGVYGSVIKTGTIRVGDAVRVVT</sequence>
<dbReference type="SUPFAM" id="SSF50800">
    <property type="entry name" value="PK beta-barrel domain-like"/>
    <property type="match status" value="1"/>
</dbReference>
<organism evidence="2 3">
    <name type="scientific">Pradoshia eiseniae</name>
    <dbReference type="NCBI Taxonomy" id="2064768"/>
    <lineage>
        <taxon>Bacteria</taxon>
        <taxon>Bacillati</taxon>
        <taxon>Bacillota</taxon>
        <taxon>Bacilli</taxon>
        <taxon>Bacillales</taxon>
        <taxon>Bacillaceae</taxon>
        <taxon>Pradoshia</taxon>
    </lineage>
</organism>
<dbReference type="InterPro" id="IPR052716">
    <property type="entry name" value="MOSC_domain"/>
</dbReference>